<feature type="compositionally biased region" description="Basic and acidic residues" evidence="1">
    <location>
        <begin position="1"/>
        <end position="15"/>
    </location>
</feature>
<sequence>MAVHSIDEEKTHENRPANFAVGRGTTNVGFLVSGTKYFRSAGPAGEDRKHPKVQPWLARHPRFRMHFIPISSPWMNLVERRFRDLTDKRLRRGPFQSVPQLIAAIEDYIDHPNHAGKRFQWTAKADVILDKVRRARATLDKIPSV</sequence>
<dbReference type="EMBL" id="CP074694">
    <property type="protein sequence ID" value="QVL31657.1"/>
    <property type="molecule type" value="Genomic_DNA"/>
</dbReference>
<reference evidence="2" key="1">
    <citation type="submission" date="2021-05" db="EMBL/GenBank/DDBJ databases">
        <title>Complete genome sequence of the cellulolytic planctomycete Telmatocola sphagniphila SP2T and characterization of the first cellulase from planctomycetes.</title>
        <authorList>
            <person name="Rakitin A.L."/>
            <person name="Beletsky A.V."/>
            <person name="Naumoff D.G."/>
            <person name="Kulichevskaya I.S."/>
            <person name="Mardanov A.V."/>
            <person name="Ravin N.V."/>
            <person name="Dedysh S.N."/>
        </authorList>
    </citation>
    <scope>NUCLEOTIDE SEQUENCE</scope>
    <source>
        <strain evidence="2">SP2T</strain>
    </source>
</reference>
<proteinExistence type="predicted"/>
<dbReference type="AlphaFoldDB" id="A0A8E6EUS5"/>
<feature type="region of interest" description="Disordered" evidence="1">
    <location>
        <begin position="1"/>
        <end position="20"/>
    </location>
</feature>
<evidence type="ECO:0000256" key="1">
    <source>
        <dbReference type="SAM" id="MobiDB-lite"/>
    </source>
</evidence>
<accession>A0A8E6EUS5</accession>
<dbReference type="KEGG" id="tsph:KIH39_22870"/>
<protein>
    <recommendedName>
        <fullName evidence="4">Tc1-like transposase DDE domain-containing protein</fullName>
    </recommendedName>
</protein>
<evidence type="ECO:0000313" key="3">
    <source>
        <dbReference type="Proteomes" id="UP000676194"/>
    </source>
</evidence>
<name>A0A8E6EUS5_9BACT</name>
<gene>
    <name evidence="2" type="ORF">KIH39_22870</name>
</gene>
<evidence type="ECO:0000313" key="2">
    <source>
        <dbReference type="EMBL" id="QVL31657.1"/>
    </source>
</evidence>
<dbReference type="Proteomes" id="UP000676194">
    <property type="component" value="Chromosome"/>
</dbReference>
<dbReference type="RefSeq" id="WP_213495767.1">
    <property type="nucleotide sequence ID" value="NZ_CP074694.1"/>
</dbReference>
<evidence type="ECO:0008006" key="4">
    <source>
        <dbReference type="Google" id="ProtNLM"/>
    </source>
</evidence>
<keyword evidence="3" id="KW-1185">Reference proteome</keyword>
<organism evidence="2 3">
    <name type="scientific">Telmatocola sphagniphila</name>
    <dbReference type="NCBI Taxonomy" id="1123043"/>
    <lineage>
        <taxon>Bacteria</taxon>
        <taxon>Pseudomonadati</taxon>
        <taxon>Planctomycetota</taxon>
        <taxon>Planctomycetia</taxon>
        <taxon>Gemmatales</taxon>
        <taxon>Gemmataceae</taxon>
    </lineage>
</organism>